<evidence type="ECO:0000256" key="8">
    <source>
        <dbReference type="SAM" id="Phobius"/>
    </source>
</evidence>
<evidence type="ECO:0000256" key="7">
    <source>
        <dbReference type="ARBA" id="ARBA00023065"/>
    </source>
</evidence>
<feature type="transmembrane region" description="Helical" evidence="8">
    <location>
        <begin position="67"/>
        <end position="88"/>
    </location>
</feature>
<sequence>MIGGMKPASIFSIPSDLGVQERLQRRHMLARLGLAWLVMMQVMMFAFPGYLRASYVDAETVDTLDTAIIVMNWCSLLLTVPVLLYCAWPIWRGFVSRDPQDTHQQSMNWPIGLGIVVAFIPSAIATFRQSGDVYFESIAMFVAFVLTARYLALAARQSGGTAFDQLFDQEFRLLADTADRIGLYFVSIQIALSLVSALVWYFYIDAEHALPVLVALFVMSCPCAMAMAVPSAQAAARAIVLGSPPLCQQALAGLRAQTVSVARRSLYGSLLWHLLMIPFAMIGLVQPWLAAITMLVSSLAVAFYAWHFYKNYTFGKPVGSGTIAVNSSSA</sequence>
<gene>
    <name evidence="9" type="ordered locus">TKWG_10645</name>
</gene>
<keyword evidence="7" id="KW-0406">Ion transport</keyword>
<feature type="transmembrane region" description="Helical" evidence="8">
    <location>
        <begin position="265"/>
        <end position="282"/>
    </location>
</feature>
<dbReference type="GO" id="GO:0005507">
    <property type="term" value="F:copper ion binding"/>
    <property type="evidence" value="ECO:0007669"/>
    <property type="project" value="TreeGrafter"/>
</dbReference>
<keyword evidence="5" id="KW-0460">Magnesium</keyword>
<protein>
    <submittedName>
        <fullName evidence="9">Type cbb3 cytochrome oxidase biogenesis protein CcoI</fullName>
    </submittedName>
</protein>
<dbReference type="AlphaFoldDB" id="I3UBJ3"/>
<evidence type="ECO:0000256" key="3">
    <source>
        <dbReference type="ARBA" id="ARBA00022475"/>
    </source>
</evidence>
<feature type="transmembrane region" description="Helical" evidence="8">
    <location>
        <begin position="109"/>
        <end position="127"/>
    </location>
</feature>
<feature type="transmembrane region" description="Helical" evidence="8">
    <location>
        <begin position="209"/>
        <end position="229"/>
    </location>
</feature>
<dbReference type="Proteomes" id="UP000005267">
    <property type="component" value="Chromosome"/>
</dbReference>
<evidence type="ECO:0000256" key="4">
    <source>
        <dbReference type="ARBA" id="ARBA00022553"/>
    </source>
</evidence>
<feature type="transmembrane region" description="Helical" evidence="8">
    <location>
        <begin position="133"/>
        <end position="152"/>
    </location>
</feature>
<dbReference type="GO" id="GO:0005886">
    <property type="term" value="C:plasma membrane"/>
    <property type="evidence" value="ECO:0007669"/>
    <property type="project" value="UniProtKB-SubCell"/>
</dbReference>
<evidence type="ECO:0000313" key="9">
    <source>
        <dbReference type="EMBL" id="AFK62381.1"/>
    </source>
</evidence>
<comment type="subcellular location">
    <subcellularLocation>
        <location evidence="1">Cell membrane</location>
        <topology evidence="1">Multi-pass membrane protein</topology>
    </subcellularLocation>
</comment>
<dbReference type="EMBL" id="CP003555">
    <property type="protein sequence ID" value="AFK62381.1"/>
    <property type="molecule type" value="Genomic_DNA"/>
</dbReference>
<evidence type="ECO:0000313" key="10">
    <source>
        <dbReference type="Proteomes" id="UP000005267"/>
    </source>
</evidence>
<accession>I3UBJ3</accession>
<dbReference type="GO" id="GO:0043682">
    <property type="term" value="F:P-type divalent copper transporter activity"/>
    <property type="evidence" value="ECO:0007669"/>
    <property type="project" value="TreeGrafter"/>
</dbReference>
<reference evidence="9 10" key="1">
    <citation type="journal article" date="2011" name="J. Bacteriol.">
        <title>Whole-genome shotgun sequencing of the sulfur-oxidizing chemoautotroph Tetrathiobacter kashmirensis.</title>
        <authorList>
            <person name="Ghosh W."/>
            <person name="George A."/>
            <person name="Agarwal A."/>
            <person name="Raj P."/>
            <person name="Alam M."/>
            <person name="Pyne P."/>
            <person name="Das Gupta S.K."/>
        </authorList>
    </citation>
    <scope>NUCLEOTIDE SEQUENCE [LARGE SCALE GENOMIC DNA]</scope>
    <source>
        <strain evidence="9 10">WT001</strain>
    </source>
</reference>
<keyword evidence="10" id="KW-1185">Reference proteome</keyword>
<keyword evidence="6" id="KW-1278">Translocase</keyword>
<keyword evidence="8" id="KW-1133">Transmembrane helix</keyword>
<proteinExistence type="predicted"/>
<name>I3UBJ3_ADVKW</name>
<keyword evidence="3" id="KW-1003">Cell membrane</keyword>
<keyword evidence="2" id="KW-0813">Transport</keyword>
<dbReference type="GO" id="GO:0055070">
    <property type="term" value="P:copper ion homeostasis"/>
    <property type="evidence" value="ECO:0007669"/>
    <property type="project" value="TreeGrafter"/>
</dbReference>
<dbReference type="HOGENOM" id="CLU_074285_0_0_4"/>
<dbReference type="KEGG" id="aka:TKWG_10645"/>
<dbReference type="PANTHER" id="PTHR43520:SF5">
    <property type="entry name" value="CATION-TRANSPORTING P-TYPE ATPASE-RELATED"/>
    <property type="match status" value="1"/>
</dbReference>
<evidence type="ECO:0000256" key="1">
    <source>
        <dbReference type="ARBA" id="ARBA00004651"/>
    </source>
</evidence>
<keyword evidence="8" id="KW-0812">Transmembrane</keyword>
<evidence type="ECO:0000256" key="6">
    <source>
        <dbReference type="ARBA" id="ARBA00022967"/>
    </source>
</evidence>
<feature type="transmembrane region" description="Helical" evidence="8">
    <location>
        <begin position="181"/>
        <end position="203"/>
    </location>
</feature>
<evidence type="ECO:0000256" key="2">
    <source>
        <dbReference type="ARBA" id="ARBA00022448"/>
    </source>
</evidence>
<evidence type="ECO:0000256" key="5">
    <source>
        <dbReference type="ARBA" id="ARBA00022842"/>
    </source>
</evidence>
<feature type="transmembrane region" description="Helical" evidence="8">
    <location>
        <begin position="288"/>
        <end position="306"/>
    </location>
</feature>
<keyword evidence="8" id="KW-0472">Membrane</keyword>
<reference evidence="10" key="2">
    <citation type="journal article" date="2013" name="PLoS ONE">
        <title>Genome implosion elicits host-confinement in Alcaligenaceae: evidence from the comparative genomics of Tetrathiobacter kashmirensis, a pathogen in the making.</title>
        <authorList>
            <person name="Ghosh W."/>
            <person name="Alam M."/>
            <person name="Roy C."/>
            <person name="Pyne P."/>
            <person name="George A."/>
            <person name="Chakraborty R."/>
            <person name="Majumder S."/>
            <person name="Agarwal A."/>
            <person name="Chakraborty S."/>
            <person name="Majumdar S."/>
            <person name="Gupta S.K."/>
        </authorList>
    </citation>
    <scope>NUCLEOTIDE SEQUENCE [LARGE SCALE GENOMIC DNA]</scope>
    <source>
        <strain evidence="10">WT001</strain>
    </source>
</reference>
<keyword evidence="4" id="KW-0597">Phosphoprotein</keyword>
<feature type="transmembrane region" description="Helical" evidence="8">
    <location>
        <begin position="29"/>
        <end position="47"/>
    </location>
</feature>
<dbReference type="PANTHER" id="PTHR43520">
    <property type="entry name" value="ATP7, ISOFORM B"/>
    <property type="match status" value="1"/>
</dbReference>
<dbReference type="STRING" id="1036672.TKWG_10645"/>
<organism evidence="9 10">
    <name type="scientific">Advenella kashmirensis (strain DSM 17095 / LMG 22695 / WT001)</name>
    <name type="common">Tetrathiobacter kashmirensis</name>
    <dbReference type="NCBI Taxonomy" id="1036672"/>
    <lineage>
        <taxon>Bacteria</taxon>
        <taxon>Pseudomonadati</taxon>
        <taxon>Pseudomonadota</taxon>
        <taxon>Betaproteobacteria</taxon>
        <taxon>Burkholderiales</taxon>
        <taxon>Alcaligenaceae</taxon>
    </lineage>
</organism>